<dbReference type="GO" id="GO:0046872">
    <property type="term" value="F:metal ion binding"/>
    <property type="evidence" value="ECO:0007669"/>
    <property type="project" value="UniProtKB-KW"/>
</dbReference>
<dbReference type="AlphaFoldDB" id="A0A0F9I7B7"/>
<proteinExistence type="inferred from homology"/>
<dbReference type="PANTHER" id="PTHR11118:SF1">
    <property type="entry name" value="RNA-SPLICING LIGASE RTCB HOMOLOG"/>
    <property type="match status" value="1"/>
</dbReference>
<reference evidence="11" key="1">
    <citation type="journal article" date="2015" name="Nature">
        <title>Complex archaea that bridge the gap between prokaryotes and eukaryotes.</title>
        <authorList>
            <person name="Spang A."/>
            <person name="Saw J.H."/>
            <person name="Jorgensen S.L."/>
            <person name="Zaremba-Niedzwiedzka K."/>
            <person name="Martijn J."/>
            <person name="Lind A.E."/>
            <person name="van Eijk R."/>
            <person name="Schleper C."/>
            <person name="Guy L."/>
            <person name="Ettema T.J."/>
        </authorList>
    </citation>
    <scope>NUCLEOTIDE SEQUENCE</scope>
</reference>
<evidence type="ECO:0000256" key="2">
    <source>
        <dbReference type="ARBA" id="ARBA00008071"/>
    </source>
</evidence>
<name>A0A0F9I7B7_9ZZZZ</name>
<keyword evidence="5" id="KW-0479">Metal-binding</keyword>
<dbReference type="Pfam" id="PF01139">
    <property type="entry name" value="RtcB"/>
    <property type="match status" value="1"/>
</dbReference>
<sequence>MAALFNNIPCGVGCTSSLKLPFHELKKVLRDGVSWAIKRDYGLPEDLERTEEYGKMEGADPEKVSQQALKRGKNQLGTLGSGNHFLEIDLIEEIFLPQIAETFGLRNKQIVLIIHCGSRGLGYQVCDDYLARMRHAVDKYHISLPDRQLSCAPLNSPEGKDYFAAMACAANYAWVNRQIIMHWTRETLQKVLNLSPRELGMGLVYDVCHNIGKFEEHLVEGKRKKIFVHRKGATRAFPAHHPLLPSIYQSVGQPVLVPGDMGTNSYIMVGTELAMKESWGSTCHGAGRVMSRSKANKVARGRELEKELEEKGIFILAKGKRTVAEEMPEAYKDIDEVVGIVEKAGLSKKVAKLRPLGVIKG</sequence>
<dbReference type="Gene3D" id="3.90.1860.10">
    <property type="entry name" value="tRNA-splicing ligase RtcB"/>
    <property type="match status" value="1"/>
</dbReference>
<evidence type="ECO:0000313" key="11">
    <source>
        <dbReference type="EMBL" id="KKM23437.1"/>
    </source>
</evidence>
<dbReference type="GO" id="GO:0005525">
    <property type="term" value="F:GTP binding"/>
    <property type="evidence" value="ECO:0007669"/>
    <property type="project" value="UniProtKB-KW"/>
</dbReference>
<comment type="similarity">
    <text evidence="2">Belongs to the RtcB family.</text>
</comment>
<dbReference type="FunFam" id="3.90.1860.10:FF:000001">
    <property type="entry name" value="tRNA-splicing ligase RtcB homolog"/>
    <property type="match status" value="1"/>
</dbReference>
<comment type="cofactor">
    <cofactor evidence="1">
        <name>Mn(2+)</name>
        <dbReference type="ChEBI" id="CHEBI:29035"/>
    </cofactor>
</comment>
<evidence type="ECO:0000256" key="8">
    <source>
        <dbReference type="ARBA" id="ARBA00023211"/>
    </source>
</evidence>
<dbReference type="EC" id="6.5.1.8" evidence="3"/>
<dbReference type="EMBL" id="LAZR01013124">
    <property type="protein sequence ID" value="KKM23437.1"/>
    <property type="molecule type" value="Genomic_DNA"/>
</dbReference>
<keyword evidence="8" id="KW-0464">Manganese</keyword>
<dbReference type="SUPFAM" id="SSF103365">
    <property type="entry name" value="Hypothetical protein PH1602"/>
    <property type="match status" value="1"/>
</dbReference>
<dbReference type="PANTHER" id="PTHR11118">
    <property type="entry name" value="RNA-SPLICING LIGASE RTCB HOMOLOG"/>
    <property type="match status" value="1"/>
</dbReference>
<evidence type="ECO:0000256" key="4">
    <source>
        <dbReference type="ARBA" id="ARBA00022598"/>
    </source>
</evidence>
<dbReference type="GO" id="GO:0006396">
    <property type="term" value="P:RNA processing"/>
    <property type="evidence" value="ECO:0007669"/>
    <property type="project" value="InterPro"/>
</dbReference>
<comment type="catalytic activity">
    <reaction evidence="9">
        <text>a 3'-end 3'-phospho-ribonucleotide-RNA + a 5'-end dephospho-ribonucleoside-RNA + GTP = a ribonucleotidyl-ribonucleotide-RNA + GMP + diphosphate</text>
        <dbReference type="Rhea" id="RHEA:68076"/>
        <dbReference type="Rhea" id="RHEA-COMP:10463"/>
        <dbReference type="Rhea" id="RHEA-COMP:13936"/>
        <dbReference type="Rhea" id="RHEA-COMP:17355"/>
        <dbReference type="ChEBI" id="CHEBI:33019"/>
        <dbReference type="ChEBI" id="CHEBI:37565"/>
        <dbReference type="ChEBI" id="CHEBI:58115"/>
        <dbReference type="ChEBI" id="CHEBI:83062"/>
        <dbReference type="ChEBI" id="CHEBI:138284"/>
        <dbReference type="ChEBI" id="CHEBI:173118"/>
        <dbReference type="EC" id="6.5.1.8"/>
    </reaction>
</comment>
<organism evidence="11">
    <name type="scientific">marine sediment metagenome</name>
    <dbReference type="NCBI Taxonomy" id="412755"/>
    <lineage>
        <taxon>unclassified sequences</taxon>
        <taxon>metagenomes</taxon>
        <taxon>ecological metagenomes</taxon>
    </lineage>
</organism>
<dbReference type="GO" id="GO:0003972">
    <property type="term" value="F:RNA ligase (ATP) activity"/>
    <property type="evidence" value="ECO:0007669"/>
    <property type="project" value="TreeGrafter"/>
</dbReference>
<comment type="catalytic activity">
    <reaction evidence="10">
        <text>a 3'-end 2',3'-cyclophospho-ribonucleotide-RNA + a 5'-end dephospho-ribonucleoside-RNA + GTP + H2O = a ribonucleotidyl-ribonucleotide-RNA + GMP + diphosphate + H(+)</text>
        <dbReference type="Rhea" id="RHEA:68080"/>
        <dbReference type="Rhea" id="RHEA-COMP:10464"/>
        <dbReference type="Rhea" id="RHEA-COMP:13936"/>
        <dbReference type="Rhea" id="RHEA-COMP:17355"/>
        <dbReference type="ChEBI" id="CHEBI:15377"/>
        <dbReference type="ChEBI" id="CHEBI:15378"/>
        <dbReference type="ChEBI" id="CHEBI:33019"/>
        <dbReference type="ChEBI" id="CHEBI:37565"/>
        <dbReference type="ChEBI" id="CHEBI:58115"/>
        <dbReference type="ChEBI" id="CHEBI:83064"/>
        <dbReference type="ChEBI" id="CHEBI:138284"/>
        <dbReference type="ChEBI" id="CHEBI:173118"/>
        <dbReference type="EC" id="6.5.1.8"/>
    </reaction>
</comment>
<comment type="caution">
    <text evidence="11">The sequence shown here is derived from an EMBL/GenBank/DDBJ whole genome shotgun (WGS) entry which is preliminary data.</text>
</comment>
<evidence type="ECO:0000256" key="10">
    <source>
        <dbReference type="ARBA" id="ARBA00049514"/>
    </source>
</evidence>
<dbReference type="InterPro" id="IPR036025">
    <property type="entry name" value="RtcB-like_sf"/>
</dbReference>
<evidence type="ECO:0000256" key="6">
    <source>
        <dbReference type="ARBA" id="ARBA00022741"/>
    </source>
</evidence>
<keyword evidence="4" id="KW-0436">Ligase</keyword>
<accession>A0A0F9I7B7</accession>
<keyword evidence="7" id="KW-0342">GTP-binding</keyword>
<keyword evidence="6" id="KW-0547">Nucleotide-binding</keyword>
<gene>
    <name evidence="11" type="ORF">LCGC14_1615210</name>
</gene>
<dbReference type="GO" id="GO:0170057">
    <property type="term" value="F:RNA ligase (GTP) activity"/>
    <property type="evidence" value="ECO:0007669"/>
    <property type="project" value="UniProtKB-EC"/>
</dbReference>
<protein>
    <recommendedName>
        <fullName evidence="3">3'-phosphate/5'-hydroxy nucleic acid ligase</fullName>
        <ecNumber evidence="3">6.5.1.8</ecNumber>
    </recommendedName>
</protein>
<evidence type="ECO:0000256" key="7">
    <source>
        <dbReference type="ARBA" id="ARBA00023134"/>
    </source>
</evidence>
<evidence type="ECO:0000256" key="5">
    <source>
        <dbReference type="ARBA" id="ARBA00022723"/>
    </source>
</evidence>
<dbReference type="InterPro" id="IPR001233">
    <property type="entry name" value="RtcB"/>
</dbReference>
<evidence type="ECO:0000256" key="1">
    <source>
        <dbReference type="ARBA" id="ARBA00001936"/>
    </source>
</evidence>
<evidence type="ECO:0000256" key="9">
    <source>
        <dbReference type="ARBA" id="ARBA00047746"/>
    </source>
</evidence>
<evidence type="ECO:0000256" key="3">
    <source>
        <dbReference type="ARBA" id="ARBA00012726"/>
    </source>
</evidence>